<gene>
    <name evidence="2" type="ORF">ACFOGJ_29345</name>
</gene>
<protein>
    <submittedName>
        <fullName evidence="2">DUF308 domain-containing protein</fullName>
    </submittedName>
</protein>
<dbReference type="InterPro" id="IPR005325">
    <property type="entry name" value="DUF308_memb"/>
</dbReference>
<evidence type="ECO:0000313" key="2">
    <source>
        <dbReference type="EMBL" id="MFC3231389.1"/>
    </source>
</evidence>
<feature type="transmembrane region" description="Helical" evidence="1">
    <location>
        <begin position="70"/>
        <end position="89"/>
    </location>
</feature>
<evidence type="ECO:0000256" key="1">
    <source>
        <dbReference type="SAM" id="Phobius"/>
    </source>
</evidence>
<feature type="transmembrane region" description="Helical" evidence="1">
    <location>
        <begin position="95"/>
        <end position="114"/>
    </location>
</feature>
<proteinExistence type="predicted"/>
<feature type="transmembrane region" description="Helical" evidence="1">
    <location>
        <begin position="150"/>
        <end position="170"/>
    </location>
</feature>
<feature type="transmembrane region" description="Helical" evidence="1">
    <location>
        <begin position="121"/>
        <end position="144"/>
    </location>
</feature>
<dbReference type="EMBL" id="JBHRTR010000054">
    <property type="protein sequence ID" value="MFC3231389.1"/>
    <property type="molecule type" value="Genomic_DNA"/>
</dbReference>
<accession>A0ABV7L9R3</accession>
<sequence>MTTTEAAPGRTSTRAEGGICILVGLACIAIPFIFAIGLTVLVGLCFIGAGLVWIYRGSRQGSAQQGQRSIFSLVLAAVMVVGGAIVIVYPQTGNLAIGILLLAQGAVTLGVALLQRRDSGTGFLLALAAGLAGLAFGLVVLLAGPFAQSWVLPLLVGIDLVLLGLSLLTAPAGGVPART</sequence>
<dbReference type="Pfam" id="PF03729">
    <property type="entry name" value="DUF308"/>
    <property type="match status" value="1"/>
</dbReference>
<dbReference type="RefSeq" id="WP_379906861.1">
    <property type="nucleotide sequence ID" value="NZ_JBHRTR010000054.1"/>
</dbReference>
<keyword evidence="1" id="KW-0472">Membrane</keyword>
<name>A0ABV7L9R3_9PROT</name>
<organism evidence="2 3">
    <name type="scientific">Marinibaculum pumilum</name>
    <dbReference type="NCBI Taxonomy" id="1766165"/>
    <lineage>
        <taxon>Bacteria</taxon>
        <taxon>Pseudomonadati</taxon>
        <taxon>Pseudomonadota</taxon>
        <taxon>Alphaproteobacteria</taxon>
        <taxon>Rhodospirillales</taxon>
        <taxon>Rhodospirillaceae</taxon>
        <taxon>Marinibaculum</taxon>
    </lineage>
</organism>
<keyword evidence="3" id="KW-1185">Reference proteome</keyword>
<comment type="caution">
    <text evidence="2">The sequence shown here is derived from an EMBL/GenBank/DDBJ whole genome shotgun (WGS) entry which is preliminary data.</text>
</comment>
<dbReference type="Proteomes" id="UP001595528">
    <property type="component" value="Unassembled WGS sequence"/>
</dbReference>
<evidence type="ECO:0000313" key="3">
    <source>
        <dbReference type="Proteomes" id="UP001595528"/>
    </source>
</evidence>
<keyword evidence="1" id="KW-0812">Transmembrane</keyword>
<feature type="transmembrane region" description="Helical" evidence="1">
    <location>
        <begin position="21"/>
        <end position="54"/>
    </location>
</feature>
<keyword evidence="1" id="KW-1133">Transmembrane helix</keyword>
<reference evidence="3" key="1">
    <citation type="journal article" date="2019" name="Int. J. Syst. Evol. Microbiol.">
        <title>The Global Catalogue of Microorganisms (GCM) 10K type strain sequencing project: providing services to taxonomists for standard genome sequencing and annotation.</title>
        <authorList>
            <consortium name="The Broad Institute Genomics Platform"/>
            <consortium name="The Broad Institute Genome Sequencing Center for Infectious Disease"/>
            <person name="Wu L."/>
            <person name="Ma J."/>
        </authorList>
    </citation>
    <scope>NUCLEOTIDE SEQUENCE [LARGE SCALE GENOMIC DNA]</scope>
    <source>
        <strain evidence="3">KCTC 42964</strain>
    </source>
</reference>